<dbReference type="Gene3D" id="1.10.533.10">
    <property type="entry name" value="Death Domain, Fas"/>
    <property type="match status" value="1"/>
</dbReference>
<keyword evidence="1" id="KW-0675">Receptor</keyword>
<sequence>MMVHIIQLEEIDYSTGLSSSETNLHRVREKSVGIRKQTEDFKCMQMSSFREERAWCYACVLLVSGMFPFHTHAYTFGEMQILECEQLVRFAIARVKATWTPEQVRSAVDIATLIKGDLGGKLFNSFNRLSEKKDTVLRQVRLDPCDLQPIFDDMLHILNPEELRVIEEIPQAEDKLDRLFEIIGVKSQEASQTLLDSVYSHLPDLL</sequence>
<dbReference type="FunFam" id="1.10.533.10:FF:000005">
    <property type="entry name" value="Tumor necrosis factor receptor superfamily member 21"/>
    <property type="match status" value="1"/>
</dbReference>
<reference evidence="2" key="1">
    <citation type="journal article" date="2013" name="Nat. Biotechnol.">
        <title>Chinese hamster genome sequenced from sorted chromosomes.</title>
        <authorList>
            <person name="Brinkrolf K."/>
            <person name="Rupp O."/>
            <person name="Laux H."/>
            <person name="Kollin F."/>
            <person name="Ernst W."/>
            <person name="Linke B."/>
            <person name="Kofler R."/>
            <person name="Romand S."/>
            <person name="Hesse F."/>
            <person name="Budach W.E."/>
            <person name="Galosy S."/>
            <person name="Muller D."/>
            <person name="Noll T."/>
            <person name="Wienberg J."/>
            <person name="Jostock T."/>
            <person name="Leonard M."/>
            <person name="Grillari J."/>
            <person name="Tauch A."/>
            <person name="Goesmann A."/>
            <person name="Helk B."/>
            <person name="Mott J.E."/>
            <person name="Puhler A."/>
            <person name="Borth N."/>
        </authorList>
    </citation>
    <scope>NUCLEOTIDE SEQUENCE [LARGE SCALE GENOMIC DNA]</scope>
    <source>
        <strain evidence="2">17A/GY</strain>
    </source>
</reference>
<dbReference type="InterPro" id="IPR022330">
    <property type="entry name" value="TNFR_21"/>
</dbReference>
<dbReference type="GO" id="GO:0002250">
    <property type="term" value="P:adaptive immune response"/>
    <property type="evidence" value="ECO:0007669"/>
    <property type="project" value="TreeGrafter"/>
</dbReference>
<accession>A0A061IGJ7</accession>
<dbReference type="GO" id="GO:0030889">
    <property type="term" value="P:negative regulation of B cell proliferation"/>
    <property type="evidence" value="ECO:0007669"/>
    <property type="project" value="TreeGrafter"/>
</dbReference>
<dbReference type="AlphaFoldDB" id="A0A061IGJ7"/>
<protein>
    <submittedName>
        <fullName evidence="1">Tumor necrosis factor receptor superfamily member 21</fullName>
    </submittedName>
</protein>
<dbReference type="EMBL" id="KE666870">
    <property type="protein sequence ID" value="ERE87778.1"/>
    <property type="molecule type" value="Genomic_DNA"/>
</dbReference>
<dbReference type="GO" id="GO:0042130">
    <property type="term" value="P:negative regulation of T cell proliferation"/>
    <property type="evidence" value="ECO:0007669"/>
    <property type="project" value="TreeGrafter"/>
</dbReference>
<dbReference type="PANTHER" id="PTHR46921">
    <property type="entry name" value="TUMOR NECROSIS FACTOR RECEPTOR SUPERFAMILY MEMBER 21"/>
    <property type="match status" value="1"/>
</dbReference>
<proteinExistence type="predicted"/>
<dbReference type="Proteomes" id="UP000030759">
    <property type="component" value="Unassembled WGS sequence"/>
</dbReference>
<dbReference type="InterPro" id="IPR011029">
    <property type="entry name" value="DEATH-like_dom_sf"/>
</dbReference>
<dbReference type="PANTHER" id="PTHR46921:SF1">
    <property type="entry name" value="TUMOR NECROSIS FACTOR RECEPTOR SUPERFAMILY MEMBER 21"/>
    <property type="match status" value="1"/>
</dbReference>
<organism evidence="1 2">
    <name type="scientific">Cricetulus griseus</name>
    <name type="common">Chinese hamster</name>
    <name type="synonym">Cricetulus barabensis griseus</name>
    <dbReference type="NCBI Taxonomy" id="10029"/>
    <lineage>
        <taxon>Eukaryota</taxon>
        <taxon>Metazoa</taxon>
        <taxon>Chordata</taxon>
        <taxon>Craniata</taxon>
        <taxon>Vertebrata</taxon>
        <taxon>Euteleostomi</taxon>
        <taxon>Mammalia</taxon>
        <taxon>Eutheria</taxon>
        <taxon>Euarchontoglires</taxon>
        <taxon>Glires</taxon>
        <taxon>Rodentia</taxon>
        <taxon>Myomorpha</taxon>
        <taxon>Muroidea</taxon>
        <taxon>Cricetidae</taxon>
        <taxon>Cricetinae</taxon>
        <taxon>Cricetulus</taxon>
    </lineage>
</organism>
<dbReference type="GO" id="GO:0051402">
    <property type="term" value="P:neuron apoptotic process"/>
    <property type="evidence" value="ECO:0007669"/>
    <property type="project" value="TreeGrafter"/>
</dbReference>
<dbReference type="GO" id="GO:0097252">
    <property type="term" value="P:oligodendrocyte apoptotic process"/>
    <property type="evidence" value="ECO:0007669"/>
    <property type="project" value="TreeGrafter"/>
</dbReference>
<evidence type="ECO:0000313" key="2">
    <source>
        <dbReference type="Proteomes" id="UP000030759"/>
    </source>
</evidence>
<dbReference type="GO" id="GO:0031642">
    <property type="term" value="P:negative regulation of myelination"/>
    <property type="evidence" value="ECO:0007669"/>
    <property type="project" value="TreeGrafter"/>
</dbReference>
<evidence type="ECO:0000313" key="1">
    <source>
        <dbReference type="EMBL" id="ERE87778.1"/>
    </source>
</evidence>
<dbReference type="GO" id="GO:0006959">
    <property type="term" value="P:humoral immune response"/>
    <property type="evidence" value="ECO:0007669"/>
    <property type="project" value="TreeGrafter"/>
</dbReference>
<dbReference type="GO" id="GO:0005886">
    <property type="term" value="C:plasma membrane"/>
    <property type="evidence" value="ECO:0007669"/>
    <property type="project" value="TreeGrafter"/>
</dbReference>
<gene>
    <name evidence="1" type="ORF">H671_1g3529</name>
</gene>
<name>A0A061IGJ7_CRIGR</name>